<dbReference type="EMBL" id="LAZR01003501">
    <property type="protein sequence ID" value="KKN17663.1"/>
    <property type="molecule type" value="Genomic_DNA"/>
</dbReference>
<proteinExistence type="predicted"/>
<gene>
    <name evidence="1" type="ORF">LCGC14_0963760</name>
</gene>
<protein>
    <recommendedName>
        <fullName evidence="2">HNH nuclease domain-containing protein</fullName>
    </recommendedName>
</protein>
<evidence type="ECO:0008006" key="2">
    <source>
        <dbReference type="Google" id="ProtNLM"/>
    </source>
</evidence>
<reference evidence="1" key="1">
    <citation type="journal article" date="2015" name="Nature">
        <title>Complex archaea that bridge the gap between prokaryotes and eukaryotes.</title>
        <authorList>
            <person name="Spang A."/>
            <person name="Saw J.H."/>
            <person name="Jorgensen S.L."/>
            <person name="Zaremba-Niedzwiedzka K."/>
            <person name="Martijn J."/>
            <person name="Lind A.E."/>
            <person name="van Eijk R."/>
            <person name="Schleper C."/>
            <person name="Guy L."/>
            <person name="Ettema T.J."/>
        </authorList>
    </citation>
    <scope>NUCLEOTIDE SEQUENCE</scope>
</reference>
<comment type="caution">
    <text evidence="1">The sequence shown here is derived from an EMBL/GenBank/DDBJ whole genome shotgun (WGS) entry which is preliminary data.</text>
</comment>
<name>A0A0F9RKA6_9ZZZZ</name>
<sequence>MARKYTNHPEIKKQEAAWRGFLKQKKRKEINGVMGDYNGFLKTPKWKEYRKWLIDIYNKQCWFCGSKKTLLVHHIRYNRRSLLLKGGVPRSVVVICSKCHDEIHQIQKARGWKIAKCTRVYASKLGKPIHMTNLELQVKMWISG</sequence>
<organism evidence="1">
    <name type="scientific">marine sediment metagenome</name>
    <dbReference type="NCBI Taxonomy" id="412755"/>
    <lineage>
        <taxon>unclassified sequences</taxon>
        <taxon>metagenomes</taxon>
        <taxon>ecological metagenomes</taxon>
    </lineage>
</organism>
<evidence type="ECO:0000313" key="1">
    <source>
        <dbReference type="EMBL" id="KKN17663.1"/>
    </source>
</evidence>
<dbReference type="AlphaFoldDB" id="A0A0F9RKA6"/>
<accession>A0A0F9RKA6</accession>